<proteinExistence type="predicted"/>
<dbReference type="AlphaFoldDB" id="A0A379FAE2"/>
<accession>A0A379FAE2</accession>
<dbReference type="Gene3D" id="2.60.40.10">
    <property type="entry name" value="Immunoglobulins"/>
    <property type="match status" value="1"/>
</dbReference>
<protein>
    <submittedName>
        <fullName evidence="5">Fimbrial protein</fullName>
    </submittedName>
</protein>
<dbReference type="Proteomes" id="UP000254331">
    <property type="component" value="Unassembled WGS sequence"/>
</dbReference>
<feature type="signal peptide" evidence="3">
    <location>
        <begin position="1"/>
        <end position="21"/>
    </location>
</feature>
<feature type="domain" description="EcpB C-terminal" evidence="4">
    <location>
        <begin position="150"/>
        <end position="227"/>
    </location>
</feature>
<gene>
    <name evidence="5" type="primary">matC_2</name>
    <name evidence="5" type="ORF">NCTC10376_02490</name>
</gene>
<dbReference type="EMBL" id="UGTW01000001">
    <property type="protein sequence ID" value="SUC16590.1"/>
    <property type="molecule type" value="Genomic_DNA"/>
</dbReference>
<evidence type="ECO:0000256" key="3">
    <source>
        <dbReference type="SAM" id="SignalP"/>
    </source>
</evidence>
<keyword evidence="2" id="KW-0143">Chaperone</keyword>
<evidence type="ECO:0000259" key="4">
    <source>
        <dbReference type="Pfam" id="PF18649"/>
    </source>
</evidence>
<dbReference type="InterPro" id="IPR040695">
    <property type="entry name" value="EcpB_C"/>
</dbReference>
<name>A0A379FAE2_PROVU</name>
<dbReference type="Pfam" id="PF18649">
    <property type="entry name" value="EcpB_C"/>
    <property type="match status" value="1"/>
</dbReference>
<organism evidence="5 6">
    <name type="scientific">Proteus vulgaris</name>
    <dbReference type="NCBI Taxonomy" id="585"/>
    <lineage>
        <taxon>Bacteria</taxon>
        <taxon>Pseudomonadati</taxon>
        <taxon>Pseudomonadota</taxon>
        <taxon>Gammaproteobacteria</taxon>
        <taxon>Enterobacterales</taxon>
        <taxon>Morganellaceae</taxon>
        <taxon>Proteus</taxon>
    </lineage>
</organism>
<feature type="chain" id="PRO_5017052978" evidence="3">
    <location>
        <begin position="22"/>
        <end position="228"/>
    </location>
</feature>
<dbReference type="OrthoDB" id="8584734at2"/>
<reference evidence="5 6" key="1">
    <citation type="submission" date="2018-06" db="EMBL/GenBank/DDBJ databases">
        <authorList>
            <consortium name="Pathogen Informatics"/>
            <person name="Doyle S."/>
        </authorList>
    </citation>
    <scope>NUCLEOTIDE SEQUENCE [LARGE SCALE GENOMIC DNA]</scope>
    <source>
        <strain evidence="5 6">NCTC10376</strain>
    </source>
</reference>
<evidence type="ECO:0000313" key="5">
    <source>
        <dbReference type="EMBL" id="SUC16590.1"/>
    </source>
</evidence>
<keyword evidence="1 3" id="KW-0732">Signal</keyword>
<dbReference type="InterPro" id="IPR013783">
    <property type="entry name" value="Ig-like_fold"/>
</dbReference>
<dbReference type="RefSeq" id="WP_036934238.1">
    <property type="nucleotide sequence ID" value="NZ_CABMNT010000003.1"/>
</dbReference>
<evidence type="ECO:0000256" key="2">
    <source>
        <dbReference type="ARBA" id="ARBA00023186"/>
    </source>
</evidence>
<evidence type="ECO:0000313" key="6">
    <source>
        <dbReference type="Proteomes" id="UP000254331"/>
    </source>
</evidence>
<evidence type="ECO:0000256" key="1">
    <source>
        <dbReference type="ARBA" id="ARBA00022729"/>
    </source>
</evidence>
<sequence>MKKIILACLSPLIFYSQFAAAIHVGAITETLLSDQTILAKEIENNVDQARLVGLSIERISSPLDDGKVLPLVNNEILISPANLILPGKTKESFKIFYKGPSDNQERYYRLVWRDDPVTETGSTQSAKAATATTSAMISTILVVAPRQERFDYQFDKEARVVFNTGNTSFRTVATGDCMPDAVTKNENNRCSERYYVMPGLGVKLKQVDVQSKKATVGIWHNDDFIIVN</sequence>
<dbReference type="GeneID" id="93393084"/>